<organism evidence="1 2">
    <name type="scientific">Hyaloscypha bicolor E</name>
    <dbReference type="NCBI Taxonomy" id="1095630"/>
    <lineage>
        <taxon>Eukaryota</taxon>
        <taxon>Fungi</taxon>
        <taxon>Dikarya</taxon>
        <taxon>Ascomycota</taxon>
        <taxon>Pezizomycotina</taxon>
        <taxon>Leotiomycetes</taxon>
        <taxon>Helotiales</taxon>
        <taxon>Hyaloscyphaceae</taxon>
        <taxon>Hyaloscypha</taxon>
        <taxon>Hyaloscypha bicolor</taxon>
    </lineage>
</organism>
<evidence type="ECO:0000313" key="1">
    <source>
        <dbReference type="EMBL" id="PMD65170.1"/>
    </source>
</evidence>
<dbReference type="InParanoid" id="A0A2J6TQ72"/>
<dbReference type="RefSeq" id="XP_024742074.1">
    <property type="nucleotide sequence ID" value="XM_024871117.1"/>
</dbReference>
<dbReference type="AlphaFoldDB" id="A0A2J6TQ72"/>
<proteinExistence type="predicted"/>
<reference evidence="1 2" key="1">
    <citation type="submission" date="2016-04" db="EMBL/GenBank/DDBJ databases">
        <title>A degradative enzymes factory behind the ericoid mycorrhizal symbiosis.</title>
        <authorList>
            <consortium name="DOE Joint Genome Institute"/>
            <person name="Martino E."/>
            <person name="Morin E."/>
            <person name="Grelet G."/>
            <person name="Kuo A."/>
            <person name="Kohler A."/>
            <person name="Daghino S."/>
            <person name="Barry K."/>
            <person name="Choi C."/>
            <person name="Cichocki N."/>
            <person name="Clum A."/>
            <person name="Copeland A."/>
            <person name="Hainaut M."/>
            <person name="Haridas S."/>
            <person name="Labutti K."/>
            <person name="Lindquist E."/>
            <person name="Lipzen A."/>
            <person name="Khouja H.-R."/>
            <person name="Murat C."/>
            <person name="Ohm R."/>
            <person name="Olson A."/>
            <person name="Spatafora J."/>
            <person name="Veneault-Fourrey C."/>
            <person name="Henrissat B."/>
            <person name="Grigoriev I."/>
            <person name="Martin F."/>
            <person name="Perotto S."/>
        </authorList>
    </citation>
    <scope>NUCLEOTIDE SEQUENCE [LARGE SCALE GENOMIC DNA]</scope>
    <source>
        <strain evidence="1 2">E</strain>
    </source>
</reference>
<name>A0A2J6TQ72_9HELO</name>
<keyword evidence="2" id="KW-1185">Reference proteome</keyword>
<dbReference type="EMBL" id="KZ613747">
    <property type="protein sequence ID" value="PMD65170.1"/>
    <property type="molecule type" value="Genomic_DNA"/>
</dbReference>
<protein>
    <submittedName>
        <fullName evidence="1">Uncharacterized protein</fullName>
    </submittedName>
</protein>
<sequence length="84" mass="9641">MYGFRTGSHLSCLRQPLHILQILSFVYWGEAARAMWWMVCPEDIDGATSLCYDDVNMAHCTVMSWGPLAIKLAERSDYYIIIHA</sequence>
<accession>A0A2J6TQ72</accession>
<evidence type="ECO:0000313" key="2">
    <source>
        <dbReference type="Proteomes" id="UP000235371"/>
    </source>
</evidence>
<dbReference type="Proteomes" id="UP000235371">
    <property type="component" value="Unassembled WGS sequence"/>
</dbReference>
<gene>
    <name evidence="1" type="ORF">K444DRAFT_215422</name>
</gene>
<dbReference type="GeneID" id="36579199"/>